<sequence length="163" mass="16926">MKSSIPAPSRHTRFAALVDIENVLISDGRLLDQSEASDLVQDLRGCLGPIPTRLATGPKVLGRHTAAVTAFGAGLTLVGTSPDAADAALVEAGRDFVAAGVTDLVIVSGDHAFTELASIARLHVVSHSHHLSRRLQLAASTLTLIPARRPATATAAAFRKAVI</sequence>
<protein>
    <recommendedName>
        <fullName evidence="3">NYN domain-containing protein</fullName>
    </recommendedName>
</protein>
<evidence type="ECO:0000313" key="1">
    <source>
        <dbReference type="EMBL" id="MBE7326033.1"/>
    </source>
</evidence>
<dbReference type="Proteomes" id="UP000756387">
    <property type="component" value="Unassembled WGS sequence"/>
</dbReference>
<dbReference type="EMBL" id="JADCSA010000024">
    <property type="protein sequence ID" value="MBE7326033.1"/>
    <property type="molecule type" value="Genomic_DNA"/>
</dbReference>
<name>A0ABR9RWS0_9ACTN</name>
<gene>
    <name evidence="1" type="ORF">IEQ44_15390</name>
</gene>
<organism evidence="1 2">
    <name type="scientific">Nocardioides malaquae</name>
    <dbReference type="NCBI Taxonomy" id="2773426"/>
    <lineage>
        <taxon>Bacteria</taxon>
        <taxon>Bacillati</taxon>
        <taxon>Actinomycetota</taxon>
        <taxon>Actinomycetes</taxon>
        <taxon>Propionibacteriales</taxon>
        <taxon>Nocardioidaceae</taxon>
        <taxon>Nocardioides</taxon>
    </lineage>
</organism>
<reference evidence="1 2" key="1">
    <citation type="submission" date="2020-10" db="EMBL/GenBank/DDBJ databases">
        <title>Nocardioides sp. isolated from sludge.</title>
        <authorList>
            <person name="Zhang X."/>
        </authorList>
    </citation>
    <scope>NUCLEOTIDE SEQUENCE [LARGE SCALE GENOMIC DNA]</scope>
    <source>
        <strain evidence="1 2">Y6</strain>
    </source>
</reference>
<comment type="caution">
    <text evidence="1">The sequence shown here is derived from an EMBL/GenBank/DDBJ whole genome shotgun (WGS) entry which is preliminary data.</text>
</comment>
<keyword evidence="2" id="KW-1185">Reference proteome</keyword>
<accession>A0ABR9RWS0</accession>
<evidence type="ECO:0008006" key="3">
    <source>
        <dbReference type="Google" id="ProtNLM"/>
    </source>
</evidence>
<dbReference type="RefSeq" id="WP_193639365.1">
    <property type="nucleotide sequence ID" value="NZ_JADCSA010000024.1"/>
</dbReference>
<proteinExistence type="predicted"/>
<evidence type="ECO:0000313" key="2">
    <source>
        <dbReference type="Proteomes" id="UP000756387"/>
    </source>
</evidence>